<organism evidence="3 4">
    <name type="scientific">Hoeflea olei</name>
    <dbReference type="NCBI Taxonomy" id="1480615"/>
    <lineage>
        <taxon>Bacteria</taxon>
        <taxon>Pseudomonadati</taxon>
        <taxon>Pseudomonadota</taxon>
        <taxon>Alphaproteobacteria</taxon>
        <taxon>Hyphomicrobiales</taxon>
        <taxon>Rhizobiaceae</taxon>
        <taxon>Hoeflea</taxon>
    </lineage>
</organism>
<feature type="region of interest" description="Disordered" evidence="1">
    <location>
        <begin position="21"/>
        <end position="42"/>
    </location>
</feature>
<protein>
    <recommendedName>
        <fullName evidence="2">Inverse autotransporter beta-domain domain-containing protein</fullName>
    </recommendedName>
</protein>
<feature type="domain" description="Inverse autotransporter beta-domain" evidence="2">
    <location>
        <begin position="107"/>
        <end position="250"/>
    </location>
</feature>
<gene>
    <name evidence="3" type="ORF">AWJ14_07060</name>
</gene>
<dbReference type="InterPro" id="IPR006626">
    <property type="entry name" value="PbH1"/>
</dbReference>
<evidence type="ECO:0000256" key="1">
    <source>
        <dbReference type="SAM" id="MobiDB-lite"/>
    </source>
</evidence>
<comment type="caution">
    <text evidence="3">The sequence shown here is derived from an EMBL/GenBank/DDBJ whole genome shotgun (WGS) entry which is preliminary data.</text>
</comment>
<dbReference type="InterPro" id="IPR038177">
    <property type="entry name" value="IAT_beta_sf"/>
</dbReference>
<dbReference type="Gene3D" id="2.40.160.160">
    <property type="entry name" value="Inverse autotransporter, beta-domain"/>
    <property type="match status" value="1"/>
</dbReference>
<feature type="compositionally biased region" description="Low complexity" evidence="1">
    <location>
        <begin position="31"/>
        <end position="42"/>
    </location>
</feature>
<dbReference type="EMBL" id="LQZT01000023">
    <property type="protein sequence ID" value="OCW56912.1"/>
    <property type="molecule type" value="Genomic_DNA"/>
</dbReference>
<dbReference type="Pfam" id="PF11924">
    <property type="entry name" value="IAT_beta"/>
    <property type="match status" value="1"/>
</dbReference>
<reference evidence="3 4" key="1">
    <citation type="submission" date="2015-12" db="EMBL/GenBank/DDBJ databases">
        <authorList>
            <person name="Shamseldin A."/>
            <person name="Moawad H."/>
            <person name="Abd El-Rahim W.M."/>
            <person name="Sadowsky M.J."/>
        </authorList>
    </citation>
    <scope>NUCLEOTIDE SEQUENCE [LARGE SCALE GENOMIC DNA]</scope>
    <source>
        <strain evidence="3 4">JC234</strain>
    </source>
</reference>
<accession>A0A1C1YTT8</accession>
<proteinExistence type="predicted"/>
<keyword evidence="4" id="KW-1185">Reference proteome</keyword>
<dbReference type="SMART" id="SM00710">
    <property type="entry name" value="PbH1"/>
    <property type="match status" value="31"/>
</dbReference>
<dbReference type="STRING" id="1480615.AWJ14_07060"/>
<evidence type="ECO:0000313" key="4">
    <source>
        <dbReference type="Proteomes" id="UP000094795"/>
    </source>
</evidence>
<evidence type="ECO:0000259" key="2">
    <source>
        <dbReference type="Pfam" id="PF11924"/>
    </source>
</evidence>
<dbReference type="Proteomes" id="UP000094795">
    <property type="component" value="Unassembled WGS sequence"/>
</dbReference>
<name>A0A1C1YTT8_9HYPH</name>
<dbReference type="InterPro" id="IPR024519">
    <property type="entry name" value="IAT_beta"/>
</dbReference>
<sequence>MATVSAGLMSAADAKDLWKNLRNEGPAPARPGAAKLSKPAPAAPLETSDATYVVGQQDINHNLGVLLDQSYGASRPAAKPHRFIPGIDGLAGDRKWQPFIEFTMAPGSRRSLGQVNLFAPLAQDADSLLFADLRASAWTDDVREGNFGLGYRQIVPGGFFGTDAIFGIYGFVDARRSAYDNTFYQGTLGVELMTEHLEFRANAYLPDSSQYVVGSVGSQVVLNGTNVVYSGNSLVERALPGFDVEAGVKIDFSEAAVRLNAGYFRFERGSTLVEGPRFRAEVEIEDPFGLKGGKLSIGGEIRTDNVRGTEASGIVRLRMPIGGPDETETATRELTGLDRLMTRRVYRDDDIVTPAVVERNPNAGQPVLDAATGESLQVFHVANTAQGAADCSSVSNACDFVTAQGLAGAGDAFLPVSSAGPIAAVFALNANRQQVIGGGDTGTATIILSDAPTSRLVLTSLGGRPLITSIDIGHFADSRIAGVATGSASGIVGDGMTGNIRISDVRMQNGGLSFANSSAGIIVSDTQISSGAANGITLTNLGGSALFADVDVTSAGGDSLSIDGSTLSAGFDARSSITQSGAGRAVRVNGGSATLAHAGTITQSGAATAISVTNATGGSVSFTGLVTASTASANAVVLTANAGARIAFNGGLDIDTTTGTGFTATGGGIVSVAATAGDESIVSSAGQALDLNGVTIDTGGISFDAITSSGSAAAGISLDGVSGGAFRVSGATTVSGSAGNAIQLTGNAASVSFAGATMLTMTQAAAAIDFSGAISGAVSFADLDIALAAANSTGIDFSGATLNAAISATDFDLTSTSTVGTTGVDLSGATGPGTIRLGDVSSAGASATIAGVDVGVRFSAATNTTFIFGDGESAVDKLSSISATTAIAGGSTVTLGAYDFSDVNFTGTLDFASGGGNGLVFVAATATGDGSGSDVNNRANVVTADAIATSGITFVLINDGAAIDDVDGFTLVDGQTLASFGNGRTFSSGGLVIPANFTGIQSGTVIVDPTGNGAAVLTRSGGAGDTLVASGTVNLQDFIVENAASGAGLSATGATTISATGLTVRNVDGQGIDLDGLTGAGSTFNRTTVSTTTGNAIDIVNSTVTFTGGLDIDTTSGTGFTATGGATVTVMASAGDESIIASAGRAVNLSSVTIGAGGMHFDSLTSTNSAGSGITLAGVSGGTFAVSGTTTVSGAAGNAIELAANTAAIEFGATGVTLGAGAGSAGVDFSGLGSGAISFGVTTISSVGAAANQTGLDFSGATLGAAVNFTSVAISGPSTSISSIGVDLTGVLGNQAVNLGSQAAPATGPSSSITGLHRGVVIDAASAVQFTFGDGEGTSDRGSSIDVNGLAGSYTVDAGSGTLAGSSFDFNDVTFGAGDVANFPTTAVPVFVSTAGGLITAGTNNLSQDLTTITVAAAEALADTDQTFVFVGDGTGIIDLQGGGLDGFTLDAGQSVISFNGGNAISLGVTKPANIEGAFNIPGTVTSDDVTVRNDAGGATSVIATAAGGNHTIANFSISTGATGVLIDGATAALNLTNIAISGIAGAGTGVSVLNAQTVITLNNVDISGTATGIDNQSGVSGSVSADAASSITNTTAFAVNLDQNASGFAFAGTISETDGAGAGIRVNQHGGTADFSGMVTLNTGTSGAVALTANTGSVSFTGGLDIDTTTGTGFSATGGGSVTVAATAGAESITVGDGVAVVLNGLTTDVSFDMINVDNTDKISVNLDNLDGSFTLRGGTFNTAVTVSVITIDVAQNDLAATRALTLDISGITVTHDATASNIGANEFGIYVRTAGDDSATVAISNSTFQTEDSGIYMDGTSGLITVTDLSDVTLLGSTDTFDPMAFGNGLTLEHVTLDSDLSTAGLQAVNFGTFSAGTAAQKVRGGLYVRGESSGTINIADISAFTYQTALTVGGNQPSLVVNVANGTIDAGNVSIGSAAGQSYGDITLSSLTLRSNVVTSGLAISNFNGAFRVTGATTITAPELLTDLGGGTYSRTTSRALLVTDSAATIEFGSISFVDAASIPTATGTVILSNGGPTNAIVLDGNTGSFTVSGATTIASTVEDAIVIRGTAGAVSFGQTTINAHHTPIQPVSIFGPSVEAVSAGVDIEGTIGGAISFSSLTVDLTTDNSTAVDLSFAVINANVTAGDFDVSTTSSTGTVGVDLRGTTGTGTVQLGDTNINGGPNVTLGSAANMLSVGVEVSAATNLAFVLGDGNGAAGDLVASNMHATQAINGTLPTLGSYNFRDINFNASGIANLSGGATYFVFDERGTTGAGTFADPGNAAQAAAANVNVLVAVDNSGTAGSTIDLSVAGQGAINTLTLDDNQALIALASGEQVDATTLVSGLTGGAPASFLLTNVGGSSTITGSGVASATRPTITTTGANTTIALSGRAGLQNLILANGGSGDAVSASYATAQSVIIRSSTISGGSGGDAIDISTTAGASTFEFDGLTLLSGLRLDGSAGGSLTGTATGTNTLANAAGIGLSLDTVAIGAGGFTFDSVSSTGAGDGNSGILLTDLTGGGGVTITSATVVNSGGASGGHAIDLANIGTTGALTIAAVDIDLPATGGSGVHGIRSQGGHTATINLGTGAGGIDIRDANIGIQLLGTAGIVNIGVGAGSGGVHIGNANLAFGIGGDSTGTISVGNTTNASTFASTGVEAISVSASDATITFTGIDINAAASGAGGYGIWVFDNDAIGSFTLNGVNTIDNTGEHGIRITNATASISGVTFGASATGAGDDISGSGILIENSDGLSRTVTLADITMGTGGNGDTGDVAGNAINISATGAGTLTVNLSGTNVLRSTGAAITTQTASTANLLRLGLSGTTTAESATAGATIAINGDSISSSANSTVVTGFGGVTVIGNGVSGGVLLDNVTFDANVANGIGTSAPSADQVSFGTLQIGQSGAARVSGNGLSFNNAIGDVDIATLDIFNTSGTGLYVNTKTPTGGGATNFELTGGGSGTVDTTNGTALFLDPLAMNLAFGTVSSTGSSASGVFVDGGDASAGAGTNALSITNLTISGSTDAGLVITNSTGNFSFGATTITNTGTAGGGVDLDLGAGDTMVVNFSNGLVIATAGGTGFDADGQAGTSLTVNVSNAATETITTTFGTTLRLDSVQAGINLDSVTATGLAGNAGLAFQRLAGSLTVGGGTITNTGAGNGIQIGAVGISAGNATVNIATAINSTGATGRAALIQGVAGGSVTLSGTLTDDSAAGGGIALQSNTGGTITFSGATKQISTGGSAALTLSGNAGATISFTGGGLDIDTTSGTGILASSGGTLNVAGAGNTVNTATGAVLNLNNIVIGGSGMTFATLAVSGSATGDAILLNNVDGGAFSGGTVSIAGASGDGIEVSGGSSSNVSFGATTIAGVNGRAMVFSGTTGTVNVTSAAITNLATAATGIEIGSTGGVTFGDVDITNLATNGRGVDLRTASGTVTFSTLDISSAALTTGTRGIDLTGATNASNMTITNPSTINNLAIGVDLTNANIGAGATFRYGDGSAPTASAISNTTTAIVVTGLSANGTYDFTDVGFAGSGTSNLSSGASGSIYWVSASGVGDGSSAASAGSITNAAAAAGITYIVLLDTAGGGQDTINLGASSLVLDPGQSLLSFNGQDSIGVSGGPPANVLLTGIGGGGTISNPNPGSGAPLLTSSAAQTVTLAAGSTIDGLHITNTAAAGTRRVVYGLNIDGSATIRNSLLTRANDGRVIDFLRTTAVTTTFEITGNTIQSGDANNVVIQFLDSGPDSADIVFGTISNNIITAAGRPEAITLNVSSVGTARFAFTGNTFNDVGEGGLSLYTFGAAQVDLTVQGNTFAGADGSTFDYIFLQINDTSTVCANIGGTGAQANTFVAPAVIDFAVATTGQLHLPGYGGGDVNSYLQGRNTGTLTTGLLDSGPITGGSVCTLP</sequence>
<evidence type="ECO:0000313" key="3">
    <source>
        <dbReference type="EMBL" id="OCW56912.1"/>
    </source>
</evidence>